<evidence type="ECO:0000256" key="9">
    <source>
        <dbReference type="ARBA" id="ARBA00022840"/>
    </source>
</evidence>
<keyword evidence="10" id="KW-1133">Transmembrane helix</keyword>
<evidence type="ECO:0000256" key="7">
    <source>
        <dbReference type="ARBA" id="ARBA00022741"/>
    </source>
</evidence>
<keyword evidence="4" id="KW-0812">Transmembrane</keyword>
<comment type="caution">
    <text evidence="17">The sequence shown here is derived from an EMBL/GenBank/DDBJ whole genome shotgun (WGS) entry which is preliminary data.</text>
</comment>
<keyword evidence="3" id="KW-0808">Transferase</keyword>
<evidence type="ECO:0000256" key="8">
    <source>
        <dbReference type="ARBA" id="ARBA00022777"/>
    </source>
</evidence>
<evidence type="ECO:0000256" key="1">
    <source>
        <dbReference type="ARBA" id="ARBA00004167"/>
    </source>
</evidence>
<feature type="chain" id="PRO_5032604443" description="Protein kinase domain-containing protein" evidence="15">
    <location>
        <begin position="26"/>
        <end position="1017"/>
    </location>
</feature>
<evidence type="ECO:0000313" key="18">
    <source>
        <dbReference type="Proteomes" id="UP000652761"/>
    </source>
</evidence>
<keyword evidence="2" id="KW-0723">Serine/threonine-protein kinase</keyword>
<organism evidence="17 18">
    <name type="scientific">Colocasia esculenta</name>
    <name type="common">Wild taro</name>
    <name type="synonym">Arum esculentum</name>
    <dbReference type="NCBI Taxonomy" id="4460"/>
    <lineage>
        <taxon>Eukaryota</taxon>
        <taxon>Viridiplantae</taxon>
        <taxon>Streptophyta</taxon>
        <taxon>Embryophyta</taxon>
        <taxon>Tracheophyta</taxon>
        <taxon>Spermatophyta</taxon>
        <taxon>Magnoliopsida</taxon>
        <taxon>Liliopsida</taxon>
        <taxon>Araceae</taxon>
        <taxon>Aroideae</taxon>
        <taxon>Colocasieae</taxon>
        <taxon>Colocasia</taxon>
    </lineage>
</organism>
<dbReference type="CDD" id="cd14066">
    <property type="entry name" value="STKc_IRAK"/>
    <property type="match status" value="1"/>
</dbReference>
<dbReference type="FunFam" id="1.10.510.10:FF:000060">
    <property type="entry name" value="G-type lectin S-receptor-like serine/threonine-protein kinase"/>
    <property type="match status" value="2"/>
</dbReference>
<feature type="region of interest" description="Disordered" evidence="14">
    <location>
        <begin position="231"/>
        <end position="262"/>
    </location>
</feature>
<dbReference type="FunFam" id="3.30.200.20:FF:000142">
    <property type="entry name" value="Cysteine-rich receptor-like protein kinase 10"/>
    <property type="match status" value="1"/>
</dbReference>
<dbReference type="SMART" id="SM00220">
    <property type="entry name" value="S_TKc"/>
    <property type="match status" value="2"/>
</dbReference>
<dbReference type="EMBL" id="NMUH01000952">
    <property type="protein sequence ID" value="MQL87098.1"/>
    <property type="molecule type" value="Genomic_DNA"/>
</dbReference>
<keyword evidence="13" id="KW-0325">Glycoprotein</keyword>
<evidence type="ECO:0000256" key="12">
    <source>
        <dbReference type="ARBA" id="ARBA00023157"/>
    </source>
</evidence>
<name>A0A843UUA4_COLES</name>
<dbReference type="PROSITE" id="PS00108">
    <property type="entry name" value="PROTEIN_KINASE_ST"/>
    <property type="match status" value="2"/>
</dbReference>
<keyword evidence="9" id="KW-0067">ATP-binding</keyword>
<evidence type="ECO:0000256" key="14">
    <source>
        <dbReference type="SAM" id="MobiDB-lite"/>
    </source>
</evidence>
<dbReference type="Proteomes" id="UP000652761">
    <property type="component" value="Unassembled WGS sequence"/>
</dbReference>
<dbReference type="InterPro" id="IPR008271">
    <property type="entry name" value="Ser/Thr_kinase_AS"/>
</dbReference>
<feature type="signal peptide" evidence="15">
    <location>
        <begin position="1"/>
        <end position="25"/>
    </location>
</feature>
<dbReference type="Pfam" id="PF07714">
    <property type="entry name" value="PK_Tyr_Ser-Thr"/>
    <property type="match status" value="2"/>
</dbReference>
<evidence type="ECO:0000313" key="17">
    <source>
        <dbReference type="EMBL" id="MQL87098.1"/>
    </source>
</evidence>
<gene>
    <name evidence="17" type="ORF">Taro_019629</name>
</gene>
<comment type="subcellular location">
    <subcellularLocation>
        <location evidence="1">Membrane</location>
        <topology evidence="1">Single-pass membrane protein</topology>
    </subcellularLocation>
</comment>
<dbReference type="InterPro" id="IPR001245">
    <property type="entry name" value="Ser-Thr/Tyr_kinase_cat_dom"/>
</dbReference>
<dbReference type="PROSITE" id="PS50011">
    <property type="entry name" value="PROTEIN_KINASE_DOM"/>
    <property type="match status" value="2"/>
</dbReference>
<dbReference type="GO" id="GO:0005886">
    <property type="term" value="C:plasma membrane"/>
    <property type="evidence" value="ECO:0007669"/>
    <property type="project" value="TreeGrafter"/>
</dbReference>
<protein>
    <recommendedName>
        <fullName evidence="16">Protein kinase domain-containing protein</fullName>
    </recommendedName>
</protein>
<evidence type="ECO:0000256" key="6">
    <source>
        <dbReference type="ARBA" id="ARBA00022737"/>
    </source>
</evidence>
<evidence type="ECO:0000256" key="13">
    <source>
        <dbReference type="ARBA" id="ARBA00023180"/>
    </source>
</evidence>
<dbReference type="Gene3D" id="3.30.200.20">
    <property type="entry name" value="Phosphorylase Kinase, domain 1"/>
    <property type="match status" value="2"/>
</dbReference>
<keyword evidence="7" id="KW-0547">Nucleotide-binding</keyword>
<evidence type="ECO:0000256" key="4">
    <source>
        <dbReference type="ARBA" id="ARBA00022692"/>
    </source>
</evidence>
<dbReference type="GO" id="GO:0005524">
    <property type="term" value="F:ATP binding"/>
    <property type="evidence" value="ECO:0007669"/>
    <property type="project" value="UniProtKB-KW"/>
</dbReference>
<proteinExistence type="predicted"/>
<evidence type="ECO:0000256" key="11">
    <source>
        <dbReference type="ARBA" id="ARBA00023136"/>
    </source>
</evidence>
<dbReference type="Gene3D" id="1.10.510.10">
    <property type="entry name" value="Transferase(Phosphotransferase) domain 1"/>
    <property type="match status" value="2"/>
</dbReference>
<dbReference type="SUPFAM" id="SSF56112">
    <property type="entry name" value="Protein kinase-like (PK-like)"/>
    <property type="match status" value="2"/>
</dbReference>
<evidence type="ECO:0000256" key="15">
    <source>
        <dbReference type="SAM" id="SignalP"/>
    </source>
</evidence>
<reference evidence="17" key="1">
    <citation type="submission" date="2017-07" db="EMBL/GenBank/DDBJ databases">
        <title>Taro Niue Genome Assembly and Annotation.</title>
        <authorList>
            <person name="Atibalentja N."/>
            <person name="Keating K."/>
            <person name="Fields C.J."/>
        </authorList>
    </citation>
    <scope>NUCLEOTIDE SEQUENCE</scope>
    <source>
        <strain evidence="17">Niue_2</strain>
        <tissue evidence="17">Leaf</tissue>
    </source>
</reference>
<keyword evidence="12" id="KW-1015">Disulfide bond</keyword>
<keyword evidence="18" id="KW-1185">Reference proteome</keyword>
<feature type="domain" description="Protein kinase" evidence="16">
    <location>
        <begin position="699"/>
        <end position="986"/>
    </location>
</feature>
<sequence>MASGAATLFLCALVFLLSAARPARSCTEIFQASCTKPNAEPRGWVPCGADHFFRCKGSQMEIRFGGKDPPFRGRKDPSDDLTLEMEDPVLSPLLADTGCDFLYSFPPPYRPLFAPLPAPTPRRASLLRSYCQNSSYGDLLFELIEGYRQIRPCSAYDLYFKSQGENNGFEGPPVPRATRHLLLESSTNPDPVLVWKLSLEFNPSSTMFQIVSVGFSRRHELDASRFGCHTRGGSCDSASTASCGGHGSSERKTHQVPPLPSPLPTPTAMALASCSGALAVYPLWSLMAPDGYDDVVQLLMRVQGSVGKSKSEATLLDYDNFFRTAAGSKPDPVVMASLSLQVSGEGRALLLPIAVPLASGVFLFFMVFLCVFMWIKYKGDCENSEEQLLLPDMGRNEAATYTFVDVKKGGGERGPEICVYSFFNLLAATNDFSDDKMIGRGGFGPVYKGKLPDGQEVAIKRLSTQSAQGLREFKTEILIIARLQHKNLVRLLGCCIHREERLLIYEYMSNKSLDFFLFDPERATRLDWGKRVQIMEGIAQGLLYLHKYSRLTIIHRDLKASNILLDNEMNPKISDFGMARIISSNQDKANTNRIVGTYGYMSPEYAMEGRFSVKSDVFSFGVLILEIVSGMKNIGSHHHFPVHGNLLGYAWELWNAGKELELVDPSMGGLWHGREASRCTYVGLMCVQERADDRPTMAEVVAILAGESVAHQVPKQPAFPSGDTTRAGSSTNSMSGLQEFKTEILIVARLQHKNLVRLLGCCIHKKERLLIYEYMPNKSLDFLLFDPERAAQLDWSKRAQIMEGIAQGLLYLHKYSRLTIIHRDLKASNILLDSEMNPKISDFGMARIFSSNQDQANTNRIVGTYGYMSPEYAMAGRFSVKSDVFSFGVLLLEIVSGMRNIGSHHYFPVHGNLLGYAWELRNAGKELELVDPSLGGSWRGREVSRCVYVGLMCVQDCADDRPTMAEVVGMLAGEIPAHQVPKQPAFFPKRDAPGAGGLDPAAVCSINSMTMSTMEGR</sequence>
<keyword evidence="8" id="KW-0418">Kinase</keyword>
<dbReference type="OrthoDB" id="1923309at2759"/>
<dbReference type="AlphaFoldDB" id="A0A843UUA4"/>
<dbReference type="GO" id="GO:0004674">
    <property type="term" value="F:protein serine/threonine kinase activity"/>
    <property type="evidence" value="ECO:0007669"/>
    <property type="project" value="UniProtKB-KW"/>
</dbReference>
<evidence type="ECO:0000256" key="2">
    <source>
        <dbReference type="ARBA" id="ARBA00022527"/>
    </source>
</evidence>
<evidence type="ECO:0000256" key="3">
    <source>
        <dbReference type="ARBA" id="ARBA00022679"/>
    </source>
</evidence>
<keyword evidence="11" id="KW-0472">Membrane</keyword>
<keyword evidence="6" id="KW-0677">Repeat</keyword>
<accession>A0A843UUA4</accession>
<keyword evidence="5 15" id="KW-0732">Signal</keyword>
<evidence type="ECO:0000256" key="10">
    <source>
        <dbReference type="ARBA" id="ARBA00022989"/>
    </source>
</evidence>
<feature type="domain" description="Protein kinase" evidence="16">
    <location>
        <begin position="432"/>
        <end position="719"/>
    </location>
</feature>
<dbReference type="InterPro" id="IPR000719">
    <property type="entry name" value="Prot_kinase_dom"/>
</dbReference>
<evidence type="ECO:0000256" key="5">
    <source>
        <dbReference type="ARBA" id="ARBA00022729"/>
    </source>
</evidence>
<dbReference type="PANTHER" id="PTHR27002">
    <property type="entry name" value="RECEPTOR-LIKE SERINE/THREONINE-PROTEIN KINASE SD1-8"/>
    <property type="match status" value="1"/>
</dbReference>
<evidence type="ECO:0000259" key="16">
    <source>
        <dbReference type="PROSITE" id="PS50011"/>
    </source>
</evidence>
<dbReference type="InterPro" id="IPR011009">
    <property type="entry name" value="Kinase-like_dom_sf"/>
</dbReference>